<sequence>MERSHALATPSYRGDVDRCRLLCASIDRFVSGHAMHYLLVEDRDLPLFRDLEGPRRRILPESQLLPAWLKPRPDPFSLGRRRVWTGMRALGRGLPPLRGWHAQQLRKFAVAAVAPEEVILFADSDMLFVRPFDLAGLERGGAVRLYRKPDAITAGMARHRPWCENAAALLGIGAPSYPGPDYINNMVSWRSDHVRGLLAHVERLSGRDWVSAIARDRQFSEYMLYGYYVEQVLGLEAAGHWPDARELCKVYWFPEDVTGLDLLKSFEEVLEPWQVAVGVQSFIGQPLDRVRALFERQASA</sequence>
<dbReference type="RefSeq" id="WP_158446665.1">
    <property type="nucleotide sequence ID" value="NZ_JAOAOS010000009.1"/>
</dbReference>
<proteinExistence type="predicted"/>
<reference evidence="2" key="1">
    <citation type="journal article" date="2019" name="Int. J. Syst. Evol. Microbiol.">
        <title>The Global Catalogue of Microorganisms (GCM) 10K type strain sequencing project: providing services to taxonomists for standard genome sequencing and annotation.</title>
        <authorList>
            <consortium name="The Broad Institute Genomics Platform"/>
            <consortium name="The Broad Institute Genome Sequencing Center for Infectious Disease"/>
            <person name="Wu L."/>
            <person name="Ma J."/>
        </authorList>
    </citation>
    <scope>NUCLEOTIDE SEQUENCE [LARGE SCALE GENOMIC DNA]</scope>
    <source>
        <strain evidence="2">CGMCC 1.15643</strain>
    </source>
</reference>
<organism evidence="1 2">
    <name type="scientific">Bosea minatitlanensis</name>
    <dbReference type="NCBI Taxonomy" id="128782"/>
    <lineage>
        <taxon>Bacteria</taxon>
        <taxon>Pseudomonadati</taxon>
        <taxon>Pseudomonadota</taxon>
        <taxon>Alphaproteobacteria</taxon>
        <taxon>Hyphomicrobiales</taxon>
        <taxon>Boseaceae</taxon>
        <taxon>Bosea</taxon>
    </lineage>
</organism>
<accession>A0ABW0F4G9</accession>
<comment type="caution">
    <text evidence="1">The sequence shown here is derived from an EMBL/GenBank/DDBJ whole genome shotgun (WGS) entry which is preliminary data.</text>
</comment>
<protein>
    <submittedName>
        <fullName evidence="1">DUF6492 family protein</fullName>
    </submittedName>
</protein>
<dbReference type="EMBL" id="JBHSLI010000006">
    <property type="protein sequence ID" value="MFC5294287.1"/>
    <property type="molecule type" value="Genomic_DNA"/>
</dbReference>
<dbReference type="Proteomes" id="UP001595976">
    <property type="component" value="Unassembled WGS sequence"/>
</dbReference>
<name>A0ABW0F4G9_9HYPH</name>
<keyword evidence="2" id="KW-1185">Reference proteome</keyword>
<evidence type="ECO:0000313" key="2">
    <source>
        <dbReference type="Proteomes" id="UP001595976"/>
    </source>
</evidence>
<dbReference type="Pfam" id="PF20102">
    <property type="entry name" value="DUF6492"/>
    <property type="match status" value="1"/>
</dbReference>
<evidence type="ECO:0000313" key="1">
    <source>
        <dbReference type="EMBL" id="MFC5294287.1"/>
    </source>
</evidence>
<gene>
    <name evidence="1" type="ORF">ACFPK2_14965</name>
</gene>
<dbReference type="InterPro" id="IPR045499">
    <property type="entry name" value="DUF6492"/>
</dbReference>